<feature type="chain" id="PRO_5044830064" description="RNA cytosine-C(5)-methyltransferase NSUN2-like pre-PUA domain-containing protein" evidence="3">
    <location>
        <begin position="20"/>
        <end position="225"/>
    </location>
</feature>
<accession>A0ABC8T5D0</accession>
<gene>
    <name evidence="5" type="ORF">ILEXP_LOCUS32314</name>
</gene>
<feature type="region of interest" description="Disordered" evidence="1">
    <location>
        <begin position="76"/>
        <end position="109"/>
    </location>
</feature>
<reference evidence="5 6" key="1">
    <citation type="submission" date="2024-02" db="EMBL/GenBank/DDBJ databases">
        <authorList>
            <person name="Vignale AGUSTIN F."/>
            <person name="Sosa J E."/>
            <person name="Modenutti C."/>
        </authorList>
    </citation>
    <scope>NUCLEOTIDE SEQUENCE [LARGE SCALE GENOMIC DNA]</scope>
</reference>
<dbReference type="InterPro" id="IPR023267">
    <property type="entry name" value="RCMT"/>
</dbReference>
<evidence type="ECO:0000259" key="4">
    <source>
        <dbReference type="Pfam" id="PF25376"/>
    </source>
</evidence>
<evidence type="ECO:0000256" key="2">
    <source>
        <dbReference type="SAM" id="Phobius"/>
    </source>
</evidence>
<dbReference type="EMBL" id="CAUOFW020003981">
    <property type="protein sequence ID" value="CAK9163275.1"/>
    <property type="molecule type" value="Genomic_DNA"/>
</dbReference>
<dbReference type="PANTHER" id="PTHR22808:SF1">
    <property type="entry name" value="RNA CYTOSINE-C(5)-METHYLTRANSFERASE NSUN2-RELATED"/>
    <property type="match status" value="1"/>
</dbReference>
<name>A0ABC8T5D0_9AQUA</name>
<proteinExistence type="predicted"/>
<evidence type="ECO:0000256" key="1">
    <source>
        <dbReference type="SAM" id="MobiDB-lite"/>
    </source>
</evidence>
<dbReference type="Pfam" id="PF25376">
    <property type="entry name" value="Pre-PUA_NSUN2"/>
    <property type="match status" value="1"/>
</dbReference>
<dbReference type="Proteomes" id="UP001642360">
    <property type="component" value="Unassembled WGS sequence"/>
</dbReference>
<protein>
    <recommendedName>
        <fullName evidence="4">RNA cytosine-C(5)-methyltransferase NSUN2-like pre-PUA domain-containing protein</fullName>
    </recommendedName>
</protein>
<organism evidence="5 6">
    <name type="scientific">Ilex paraguariensis</name>
    <name type="common">yerba mate</name>
    <dbReference type="NCBI Taxonomy" id="185542"/>
    <lineage>
        <taxon>Eukaryota</taxon>
        <taxon>Viridiplantae</taxon>
        <taxon>Streptophyta</taxon>
        <taxon>Embryophyta</taxon>
        <taxon>Tracheophyta</taxon>
        <taxon>Spermatophyta</taxon>
        <taxon>Magnoliopsida</taxon>
        <taxon>eudicotyledons</taxon>
        <taxon>Gunneridae</taxon>
        <taxon>Pentapetalae</taxon>
        <taxon>asterids</taxon>
        <taxon>campanulids</taxon>
        <taxon>Aquifoliales</taxon>
        <taxon>Aquifoliaceae</taxon>
        <taxon>Ilex</taxon>
    </lineage>
</organism>
<evidence type="ECO:0000256" key="3">
    <source>
        <dbReference type="SAM" id="SignalP"/>
    </source>
</evidence>
<feature type="signal peptide" evidence="3">
    <location>
        <begin position="1"/>
        <end position="19"/>
    </location>
</feature>
<dbReference type="AlphaFoldDB" id="A0ABC8T5D0"/>
<comment type="caution">
    <text evidence="5">The sequence shown here is derived from an EMBL/GenBank/DDBJ whole genome shotgun (WGS) entry which is preliminary data.</text>
</comment>
<feature type="domain" description="RNA cytosine-C(5)-methyltransferase NSUN2-like pre-PUA" evidence="4">
    <location>
        <begin position="130"/>
        <end position="205"/>
    </location>
</feature>
<keyword evidence="6" id="KW-1185">Reference proteome</keyword>
<dbReference type="PANTHER" id="PTHR22808">
    <property type="entry name" value="NCL1 YEAST -RELATED NOL1/NOP2/FMU SUN DOMAIN-CONTAINING"/>
    <property type="match status" value="1"/>
</dbReference>
<keyword evidence="2" id="KW-0812">Transmembrane</keyword>
<feature type="transmembrane region" description="Helical" evidence="2">
    <location>
        <begin position="203"/>
        <end position="224"/>
    </location>
</feature>
<evidence type="ECO:0000313" key="6">
    <source>
        <dbReference type="Proteomes" id="UP001642360"/>
    </source>
</evidence>
<dbReference type="InterPro" id="IPR057285">
    <property type="entry name" value="Pre-PUA_NSUN2"/>
</dbReference>
<feature type="compositionally biased region" description="Acidic residues" evidence="1">
    <location>
        <begin position="95"/>
        <end position="104"/>
    </location>
</feature>
<keyword evidence="2" id="KW-0472">Membrane</keyword>
<keyword evidence="2" id="KW-1133">Transmembrane helix</keyword>
<sequence length="225" mass="25732">MGDMFIVSIFFLHLQFLMHFYHDHIIVTIFSRRYFISLSAAIQKKPITMREKLNCSDDIQVERLIHEVKEDKNGVGVDNETEEAALDPDTSTMSEENEPEEVPGDMDTGPEVVRGKKKLQIQGKWRGVDPVVFFRDDVIVDGIKAFYGIKESFPFSGHLVTRNSDTNHVKRIYYISNSVKEILELNFLAGQQLKITSIGLKMFVSFSFTVFAISLACQSAFLFVY</sequence>
<keyword evidence="3" id="KW-0732">Signal</keyword>
<evidence type="ECO:0000313" key="5">
    <source>
        <dbReference type="EMBL" id="CAK9163275.1"/>
    </source>
</evidence>